<dbReference type="STRING" id="1798652.A3A43_02140"/>
<sequence length="153" mass="16853">MVLKVLTGGLAVLLALTLQIKAQSVLGWSPELVLATLIALACFSGAVPLLVAAIVSSWVLNWQPHLSWELFVFTALPLIFLFSKRHFPLQMWLVNALGVAASVIAFYSLVDYSLFFTHTKIVWSDIVVSTAYGSLLFQVFHAAYGRLDAERLS</sequence>
<keyword evidence="1" id="KW-0812">Transmembrane</keyword>
<evidence type="ECO:0000256" key="1">
    <source>
        <dbReference type="SAM" id="Phobius"/>
    </source>
</evidence>
<feature type="transmembrane region" description="Helical" evidence="1">
    <location>
        <begin position="32"/>
        <end position="54"/>
    </location>
</feature>
<feature type="transmembrane region" description="Helical" evidence="1">
    <location>
        <begin position="66"/>
        <end position="83"/>
    </location>
</feature>
<name>A0A1G2CMD9_9BACT</name>
<keyword evidence="1" id="KW-0472">Membrane</keyword>
<keyword evidence="1" id="KW-1133">Transmembrane helix</keyword>
<proteinExistence type="predicted"/>
<gene>
    <name evidence="2" type="ORF">A3A43_02140</name>
</gene>
<dbReference type="EMBL" id="MHLC01000003">
    <property type="protein sequence ID" value="OGZ01811.1"/>
    <property type="molecule type" value="Genomic_DNA"/>
</dbReference>
<organism evidence="2 3">
    <name type="scientific">Candidatus Liptonbacteria bacterium RIFCSPLOWO2_01_FULL_56_20</name>
    <dbReference type="NCBI Taxonomy" id="1798652"/>
    <lineage>
        <taxon>Bacteria</taxon>
        <taxon>Candidatus Liptoniibacteriota</taxon>
    </lineage>
</organism>
<evidence type="ECO:0000313" key="2">
    <source>
        <dbReference type="EMBL" id="OGZ01811.1"/>
    </source>
</evidence>
<evidence type="ECO:0000313" key="3">
    <source>
        <dbReference type="Proteomes" id="UP000178495"/>
    </source>
</evidence>
<dbReference type="Proteomes" id="UP000178495">
    <property type="component" value="Unassembled WGS sequence"/>
</dbReference>
<comment type="caution">
    <text evidence="2">The sequence shown here is derived from an EMBL/GenBank/DDBJ whole genome shotgun (WGS) entry which is preliminary data.</text>
</comment>
<feature type="transmembrane region" description="Helical" evidence="1">
    <location>
        <begin position="89"/>
        <end position="110"/>
    </location>
</feature>
<protein>
    <submittedName>
        <fullName evidence="2">Uncharacterized protein</fullName>
    </submittedName>
</protein>
<reference evidence="2 3" key="1">
    <citation type="journal article" date="2016" name="Nat. Commun.">
        <title>Thousands of microbial genomes shed light on interconnected biogeochemical processes in an aquifer system.</title>
        <authorList>
            <person name="Anantharaman K."/>
            <person name="Brown C.T."/>
            <person name="Hug L.A."/>
            <person name="Sharon I."/>
            <person name="Castelle C.J."/>
            <person name="Probst A.J."/>
            <person name="Thomas B.C."/>
            <person name="Singh A."/>
            <person name="Wilkins M.J."/>
            <person name="Karaoz U."/>
            <person name="Brodie E.L."/>
            <person name="Williams K.H."/>
            <person name="Hubbard S.S."/>
            <person name="Banfield J.F."/>
        </authorList>
    </citation>
    <scope>NUCLEOTIDE SEQUENCE [LARGE SCALE GENOMIC DNA]</scope>
</reference>
<feature type="transmembrane region" description="Helical" evidence="1">
    <location>
        <begin position="122"/>
        <end position="144"/>
    </location>
</feature>
<accession>A0A1G2CMD9</accession>
<dbReference type="AlphaFoldDB" id="A0A1G2CMD9"/>